<dbReference type="Proteomes" id="UP001085076">
    <property type="component" value="Miscellaneous, Linkage group lg03"/>
</dbReference>
<evidence type="ECO:0000256" key="1">
    <source>
        <dbReference type="ARBA" id="ARBA00004613"/>
    </source>
</evidence>
<evidence type="ECO:0000313" key="8">
    <source>
        <dbReference type="Proteomes" id="UP001085076"/>
    </source>
</evidence>
<keyword evidence="6" id="KW-0812">Transmembrane</keyword>
<evidence type="ECO:0000256" key="6">
    <source>
        <dbReference type="SAM" id="Phobius"/>
    </source>
</evidence>
<dbReference type="PANTHER" id="PTHR36349">
    <property type="entry name" value="PROTEIN CLAVATA 3"/>
    <property type="match status" value="1"/>
</dbReference>
<feature type="transmembrane region" description="Helical" evidence="6">
    <location>
        <begin position="51"/>
        <end position="72"/>
    </location>
</feature>
<accession>A0A9D5HHI7</accession>
<proteinExistence type="inferred from homology"/>
<organism evidence="7 8">
    <name type="scientific">Dioscorea zingiberensis</name>
    <dbReference type="NCBI Taxonomy" id="325984"/>
    <lineage>
        <taxon>Eukaryota</taxon>
        <taxon>Viridiplantae</taxon>
        <taxon>Streptophyta</taxon>
        <taxon>Embryophyta</taxon>
        <taxon>Tracheophyta</taxon>
        <taxon>Spermatophyta</taxon>
        <taxon>Magnoliopsida</taxon>
        <taxon>Liliopsida</taxon>
        <taxon>Dioscoreales</taxon>
        <taxon>Dioscoreaceae</taxon>
        <taxon>Dioscorea</taxon>
    </lineage>
</organism>
<protein>
    <submittedName>
        <fullName evidence="7">Uncharacterized protein</fullName>
    </submittedName>
</protein>
<keyword evidence="8" id="KW-1185">Reference proteome</keyword>
<evidence type="ECO:0000256" key="5">
    <source>
        <dbReference type="ARBA" id="ARBA00022782"/>
    </source>
</evidence>
<evidence type="ECO:0000313" key="7">
    <source>
        <dbReference type="EMBL" id="KAJ0976638.1"/>
    </source>
</evidence>
<comment type="subcellular location">
    <subcellularLocation>
        <location evidence="1">Secreted</location>
    </subcellularLocation>
</comment>
<dbReference type="PANTHER" id="PTHR36349:SF2">
    <property type="entry name" value="PROTEIN CLAVATA 3"/>
    <property type="match status" value="1"/>
</dbReference>
<name>A0A9D5HHI7_9LILI</name>
<evidence type="ECO:0000256" key="3">
    <source>
        <dbReference type="ARBA" id="ARBA00022525"/>
    </source>
</evidence>
<dbReference type="EMBL" id="JAGGNH010000003">
    <property type="protein sequence ID" value="KAJ0976638.1"/>
    <property type="molecule type" value="Genomic_DNA"/>
</dbReference>
<dbReference type="GO" id="GO:0005576">
    <property type="term" value="C:extracellular region"/>
    <property type="evidence" value="ECO:0007669"/>
    <property type="project" value="UniProtKB-SubCell"/>
</dbReference>
<keyword evidence="6" id="KW-1133">Transmembrane helix</keyword>
<comment type="caution">
    <text evidence="7">The sequence shown here is derived from an EMBL/GenBank/DDBJ whole genome shotgun (WGS) entry which is preliminary data.</text>
</comment>
<keyword evidence="3" id="KW-0964">Secreted</keyword>
<evidence type="ECO:0000256" key="2">
    <source>
        <dbReference type="ARBA" id="ARBA00005416"/>
    </source>
</evidence>
<sequence>MSLYLVRDSEYLLIIKWQPWGLYKWFFFSFHCHELTELNWSSKWEESKDMALLRFMFISSLLFFSFCCSVGVEGRLGCMSAGNECVSQQERASTAEKKMASVEELKGGGDLVGWDLRWVPSGPDPMHHNGSPRKPRSP</sequence>
<keyword evidence="4" id="KW-0732">Signal</keyword>
<evidence type="ECO:0000256" key="4">
    <source>
        <dbReference type="ARBA" id="ARBA00022729"/>
    </source>
</evidence>
<dbReference type="AlphaFoldDB" id="A0A9D5HHI7"/>
<comment type="similarity">
    <text evidence="2">Belongs to the CLV3/ESR signal peptide family.</text>
</comment>
<gene>
    <name evidence="7" type="ORF">J5N97_012112</name>
</gene>
<keyword evidence="6" id="KW-0472">Membrane</keyword>
<dbReference type="InterPro" id="IPR044962">
    <property type="entry name" value="CLV3/ESR"/>
</dbReference>
<reference evidence="7" key="2">
    <citation type="journal article" date="2022" name="Hortic Res">
        <title>The genome of Dioscorea zingiberensis sheds light on the biosynthesis, origin and evolution of the medicinally important diosgenin saponins.</title>
        <authorList>
            <person name="Li Y."/>
            <person name="Tan C."/>
            <person name="Li Z."/>
            <person name="Guo J."/>
            <person name="Li S."/>
            <person name="Chen X."/>
            <person name="Wang C."/>
            <person name="Dai X."/>
            <person name="Yang H."/>
            <person name="Song W."/>
            <person name="Hou L."/>
            <person name="Xu J."/>
            <person name="Tong Z."/>
            <person name="Xu A."/>
            <person name="Yuan X."/>
            <person name="Wang W."/>
            <person name="Yang Q."/>
            <person name="Chen L."/>
            <person name="Sun Z."/>
            <person name="Wang K."/>
            <person name="Pan B."/>
            <person name="Chen J."/>
            <person name="Bao Y."/>
            <person name="Liu F."/>
            <person name="Qi X."/>
            <person name="Gang D.R."/>
            <person name="Wen J."/>
            <person name="Li J."/>
        </authorList>
    </citation>
    <scope>NUCLEOTIDE SEQUENCE</scope>
    <source>
        <strain evidence="7">Dzin_1.0</strain>
    </source>
</reference>
<dbReference type="GO" id="GO:0033612">
    <property type="term" value="F:receptor serine/threonine kinase binding"/>
    <property type="evidence" value="ECO:0007669"/>
    <property type="project" value="InterPro"/>
</dbReference>
<dbReference type="GO" id="GO:0030154">
    <property type="term" value="P:cell differentiation"/>
    <property type="evidence" value="ECO:0007669"/>
    <property type="project" value="UniProtKB-KW"/>
</dbReference>
<reference evidence="7" key="1">
    <citation type="submission" date="2021-03" db="EMBL/GenBank/DDBJ databases">
        <authorList>
            <person name="Li Z."/>
            <person name="Yang C."/>
        </authorList>
    </citation>
    <scope>NUCLEOTIDE SEQUENCE</scope>
    <source>
        <strain evidence="7">Dzin_1.0</strain>
        <tissue evidence="7">Leaf</tissue>
    </source>
</reference>
<keyword evidence="5" id="KW-0221">Differentiation</keyword>